<evidence type="ECO:0000313" key="8">
    <source>
        <dbReference type="Proteomes" id="UP000286003"/>
    </source>
</evidence>
<dbReference type="InterPro" id="IPR025193">
    <property type="entry name" value="DUF4114"/>
</dbReference>
<keyword evidence="9" id="KW-1185">Reference proteome</keyword>
<dbReference type="InterPro" id="IPR031025">
    <property type="entry name" value="LruC_dom"/>
</dbReference>
<organism evidence="4 7">
    <name type="scientific">Bacteroides intestinalis</name>
    <dbReference type="NCBI Taxonomy" id="329854"/>
    <lineage>
        <taxon>Bacteria</taxon>
        <taxon>Pseudomonadati</taxon>
        <taxon>Bacteroidota</taxon>
        <taxon>Bacteroidia</taxon>
        <taxon>Bacteroidales</taxon>
        <taxon>Bacteroidaceae</taxon>
        <taxon>Bacteroides</taxon>
    </lineage>
</organism>
<protein>
    <submittedName>
        <fullName evidence="4">LruC domain-containing protein</fullName>
    </submittedName>
</protein>
<evidence type="ECO:0000313" key="9">
    <source>
        <dbReference type="Proteomes" id="UP000291191"/>
    </source>
</evidence>
<dbReference type="GeneID" id="26160771"/>
<dbReference type="NCBIfam" id="TIGR04456">
    <property type="entry name" value="LruC_dom"/>
    <property type="match status" value="1"/>
</dbReference>
<accession>A0A3E4KWI5</accession>
<dbReference type="EMBL" id="RCXO01000016">
    <property type="protein sequence ID" value="RYT79681.1"/>
    <property type="molecule type" value="Genomic_DNA"/>
</dbReference>
<reference evidence="7 8" key="1">
    <citation type="submission" date="2018-08" db="EMBL/GenBank/DDBJ databases">
        <title>A genome reference for cultivated species of the human gut microbiota.</title>
        <authorList>
            <person name="Zou Y."/>
            <person name="Xue W."/>
            <person name="Luo G."/>
        </authorList>
    </citation>
    <scope>NUCLEOTIDE SEQUENCE [LARGE SCALE GENOMIC DNA]</scope>
    <source>
        <strain evidence="4 7">AF19-10AC</strain>
        <strain evidence="5 8">AF31-23</strain>
    </source>
</reference>
<feature type="compositionally biased region" description="Basic and acidic residues" evidence="1">
    <location>
        <begin position="403"/>
        <end position="413"/>
    </location>
</feature>
<dbReference type="Proteomes" id="UP000286003">
    <property type="component" value="Unassembled WGS sequence"/>
</dbReference>
<name>A0A3E4KWI5_9BACE</name>
<feature type="region of interest" description="Disordered" evidence="1">
    <location>
        <begin position="397"/>
        <end position="424"/>
    </location>
</feature>
<dbReference type="EMBL" id="QRQM01000005">
    <property type="protein sequence ID" value="RHN08762.1"/>
    <property type="molecule type" value="Genomic_DNA"/>
</dbReference>
<evidence type="ECO:0000313" key="5">
    <source>
        <dbReference type="EMBL" id="RHN08762.1"/>
    </source>
</evidence>
<comment type="caution">
    <text evidence="4">The sequence shown here is derived from an EMBL/GenBank/DDBJ whole genome shotgun (WGS) entry which is preliminary data.</text>
</comment>
<evidence type="ECO:0000313" key="7">
    <source>
        <dbReference type="Proteomes" id="UP000284772"/>
    </source>
</evidence>
<evidence type="ECO:0000313" key="4">
    <source>
        <dbReference type="EMBL" id="RGT54088.1"/>
    </source>
</evidence>
<dbReference type="OrthoDB" id="1204817at2"/>
<dbReference type="InterPro" id="IPR032295">
    <property type="entry name" value="DUF4842"/>
</dbReference>
<dbReference type="Proteomes" id="UP000284772">
    <property type="component" value="Unassembled WGS sequence"/>
</dbReference>
<dbReference type="PROSITE" id="PS51257">
    <property type="entry name" value="PROKAR_LIPOPROTEIN"/>
    <property type="match status" value="1"/>
</dbReference>
<sequence length="642" mass="72399">MRQKYLKGIMIVAVTIVFGSLVTGCMEKDVYNPDAGKQPLPDPDEYFGFETRGDVKLLVNYDVPGFTALVEVYDEDPMETVEGTPVKKEGVEAIFKTYTDNNGKYEGEMHIPTSVKTVYLYTAAWGLPRCVQLNVENNAVNFDMSVKKQKSSTRSYLFNGQVPYTINGRNHLYSLCKWGEAGSLDGTYLKSVDKIGDETPLEVAERLMKFFNPNGMSGVNNSYLYKGPRVTNIKITVETMLDVIFLKRDASYDNTFGYYYYKTDEEPQMISSVDKYIVFPNVKLFAYEGKYLPILKCGNKARLLYFDEDGKASEKFPAGYTVGWFIYADGFNGYYHDYDVKENEIRTKELRTSNEAFGNLNGFVSVKDEKSGKTIIGVEDGANQSYCDLLFYVDATPEGSIDDPDRPIIKPDDGKDDPEPDPVEPLKGTLAFEDIWPSGGDYDMNDVIVEYRREVTFNTKNMVTKITDIFTPVHDGATFSNAFAYQIDPGQFGKVTSNSTGVKVESETSSIIVTPNAKGSIGKTYTITREFNASFKKDDLKGYNPYIIVKYAEGQKDRTEVHLPKSKATSLANQSLIGTNQDAYYIDREGEYPFAIDIPVLGFKPVTESHRIDSEYLDFSKWAESKGTKYTDWYNNYSGPKK</sequence>
<evidence type="ECO:0000259" key="3">
    <source>
        <dbReference type="Pfam" id="PF16130"/>
    </source>
</evidence>
<feature type="domain" description="DUF4114" evidence="2">
    <location>
        <begin position="316"/>
        <end position="395"/>
    </location>
</feature>
<feature type="domain" description="DUF4842" evidence="3">
    <location>
        <begin position="513"/>
        <end position="634"/>
    </location>
</feature>
<gene>
    <name evidence="4" type="ORF">DWX27_07605</name>
    <name evidence="5" type="ORF">DWZ32_06220</name>
    <name evidence="6" type="ORF">EAJ06_13775</name>
</gene>
<dbReference type="Pfam" id="PF16130">
    <property type="entry name" value="DUF4842"/>
    <property type="match status" value="1"/>
</dbReference>
<reference evidence="6 9" key="2">
    <citation type="journal article" date="2019" name="Science, e1252229">
        <title>Invertible promoters mediate bacterial phase variation, antibiotic resistance, and host adaptation in the gut.</title>
        <authorList>
            <person name="Jiang X."/>
            <person name="Hall A.B."/>
            <person name="Arthur T.D."/>
            <person name="Plichta D.R."/>
            <person name="Covington C.T."/>
            <person name="Poyet M."/>
            <person name="Crothers J."/>
            <person name="Moses P.L."/>
            <person name="Tolonen A.C."/>
            <person name="Vlamakis H."/>
            <person name="Alm E.J."/>
            <person name="Xavier R.J."/>
        </authorList>
    </citation>
    <scope>NUCLEOTIDE SEQUENCE [LARGE SCALE GENOMIC DNA]</scope>
    <source>
        <strain evidence="9">bf_0095</strain>
        <strain evidence="6">Bf_0095</strain>
    </source>
</reference>
<evidence type="ECO:0000313" key="6">
    <source>
        <dbReference type="EMBL" id="RYT79681.1"/>
    </source>
</evidence>
<evidence type="ECO:0000256" key="1">
    <source>
        <dbReference type="SAM" id="MobiDB-lite"/>
    </source>
</evidence>
<evidence type="ECO:0000259" key="2">
    <source>
        <dbReference type="Pfam" id="PF13448"/>
    </source>
</evidence>
<dbReference type="EMBL" id="QRWT01000005">
    <property type="protein sequence ID" value="RGT54088.1"/>
    <property type="molecule type" value="Genomic_DNA"/>
</dbReference>
<dbReference type="AlphaFoldDB" id="A0A3E4KWI5"/>
<dbReference type="RefSeq" id="WP_007665026.1">
    <property type="nucleotide sequence ID" value="NZ_CABMMK010000004.1"/>
</dbReference>
<proteinExistence type="predicted"/>
<dbReference type="Pfam" id="PF13448">
    <property type="entry name" value="DUF4114"/>
    <property type="match status" value="1"/>
</dbReference>
<dbReference type="Proteomes" id="UP000291191">
    <property type="component" value="Unassembled WGS sequence"/>
</dbReference>